<dbReference type="RefSeq" id="WP_052400020.1">
    <property type="nucleotide sequence ID" value="NZ_CP006933.1"/>
</dbReference>
<reference evidence="1" key="1">
    <citation type="submission" date="2013-12" db="EMBL/GenBank/DDBJ databases">
        <title>The complete genome sequence of Methanobacterium sp. BRM9.</title>
        <authorList>
            <consortium name="Pastoral Greenhouse Gas Research Consortium"/>
            <person name="Kelly W.J."/>
            <person name="Leahy S.C."/>
            <person name="Perry R."/>
            <person name="Li D."/>
            <person name="Altermann E."/>
            <person name="Lambie S.C."/>
            <person name="Attwood G.T."/>
        </authorList>
    </citation>
    <scope>NUCLEOTIDE SEQUENCE [LARGE SCALE GENOMIC DNA]</scope>
    <source>
        <strain evidence="1">BRM9</strain>
    </source>
</reference>
<dbReference type="GO" id="GO:0016787">
    <property type="term" value="F:hydrolase activity"/>
    <property type="evidence" value="ECO:0007669"/>
    <property type="project" value="UniProtKB-KW"/>
</dbReference>
<keyword evidence="1" id="KW-0378">Hydrolase</keyword>
<dbReference type="InterPro" id="IPR052209">
    <property type="entry name" value="CbiZ"/>
</dbReference>
<dbReference type="InterPro" id="IPR002808">
    <property type="entry name" value="AdoCbi_amidolase"/>
</dbReference>
<name>A0A089ZEQ3_METFO</name>
<dbReference type="Proteomes" id="UP000029661">
    <property type="component" value="Chromosome"/>
</dbReference>
<dbReference type="STRING" id="2162.BRM9_1712"/>
<sequence>MKVKKGNPDRLNNLNRLIHQTSTGEKVWRYSKSIVIQLPDKRNVLTASWINGGYREDIQSLFNHQLNQEEIDYLEEGSVPGFMQNLAENLGLDPERTSGFLTVADMDNVTIVTERFREIEVTSIVTAGIEVNGGRAGDHASYYELNGNYEFRVGTINTILLINSHLSQSTLLRAVMTAVEAKTVALQELMAPSQYSDGVATGSGTDNIAVVSNLSSENLLTTAGKHFKLGELIGKAIIKATKRALSQQSNLNPNSQCDMLVRLDRFKVQANDYWEHVKRVYQKDNKARFMPQLYKFSKNPLVVSLVASLLHTVDEINWGLINENQGKITALHIMKTLPSLLNIEKKPDYSVLLKEDDSIIQNWIKLSSWCIISLNEG</sequence>
<evidence type="ECO:0000313" key="2">
    <source>
        <dbReference type="EMBL" id="CEL24288.1"/>
    </source>
</evidence>
<dbReference type="Proteomes" id="UP000062768">
    <property type="component" value="Chromosome I"/>
</dbReference>
<dbReference type="PANTHER" id="PTHR35336">
    <property type="entry name" value="ADENOSYLCOBINAMIDE AMIDOHYDROLASE"/>
    <property type="match status" value="1"/>
</dbReference>
<protein>
    <submittedName>
        <fullName evidence="1">Adenosylcobinamide amidohydrolase CbiZ</fullName>
    </submittedName>
</protein>
<dbReference type="Pfam" id="PF01955">
    <property type="entry name" value="CbiZ"/>
    <property type="match status" value="1"/>
</dbReference>
<dbReference type="AlphaFoldDB" id="A0A089ZEQ3"/>
<organism evidence="1 3">
    <name type="scientific">Methanobacterium formicicum</name>
    <dbReference type="NCBI Taxonomy" id="2162"/>
    <lineage>
        <taxon>Archaea</taxon>
        <taxon>Methanobacteriati</taxon>
        <taxon>Methanobacteriota</taxon>
        <taxon>Methanomada group</taxon>
        <taxon>Methanobacteria</taxon>
        <taxon>Methanobacteriales</taxon>
        <taxon>Methanobacteriaceae</taxon>
        <taxon>Methanobacterium</taxon>
    </lineage>
</organism>
<dbReference type="PANTHER" id="PTHR35336:SF5">
    <property type="entry name" value="ADENOSYLCOBINAMIDE AMIDOHYDROLASE"/>
    <property type="match status" value="1"/>
</dbReference>
<keyword evidence="4" id="KW-1185">Reference proteome</keyword>
<dbReference type="GeneID" id="26738903"/>
<dbReference type="PATRIC" id="fig|2162.10.peg.671"/>
<dbReference type="EMBL" id="LN734822">
    <property type="protein sequence ID" value="CEL24288.1"/>
    <property type="molecule type" value="Genomic_DNA"/>
</dbReference>
<reference evidence="2" key="2">
    <citation type="submission" date="2014-09" db="EMBL/GenBank/DDBJ databases">
        <authorList>
            <person name="Bishop-Lilly K.A."/>
            <person name="Broomall S.M."/>
            <person name="Chain P.S."/>
            <person name="Chertkov O."/>
            <person name="Coyne S.R."/>
            <person name="Daligault H.E."/>
            <person name="Davenport K.W."/>
            <person name="Erkkila T."/>
            <person name="Frey K.G."/>
            <person name="Gibbons H.S."/>
            <person name="Gu W."/>
            <person name="Jaissle J."/>
            <person name="Johnson S.L."/>
            <person name="Koroleva G.I."/>
            <person name="Ladner J.T."/>
            <person name="Lo C.-C."/>
            <person name="Minogue T.D."/>
            <person name="Munk C."/>
            <person name="Palacios G.F."/>
            <person name="Redden C.L."/>
            <person name="Rosenzweig C.N."/>
            <person name="Scholz M.B."/>
            <person name="Teshima H."/>
            <person name="Xu Y."/>
        </authorList>
    </citation>
    <scope>NUCLEOTIDE SEQUENCE</scope>
    <source>
        <strain evidence="2">Mb9</strain>
    </source>
</reference>
<dbReference type="EMBL" id="CP006933">
    <property type="protein sequence ID" value="AIS32522.1"/>
    <property type="molecule type" value="Genomic_DNA"/>
</dbReference>
<dbReference type="OrthoDB" id="64585at2157"/>
<dbReference type="KEGG" id="mfc:BRM9_1712"/>
<evidence type="ECO:0000313" key="4">
    <source>
        <dbReference type="Proteomes" id="UP000062768"/>
    </source>
</evidence>
<evidence type="ECO:0000313" key="3">
    <source>
        <dbReference type="Proteomes" id="UP000029661"/>
    </source>
</evidence>
<evidence type="ECO:0000313" key="1">
    <source>
        <dbReference type="EMBL" id="AIS32522.1"/>
    </source>
</evidence>
<proteinExistence type="predicted"/>
<gene>
    <name evidence="1" type="primary">cbiZ</name>
    <name evidence="1" type="ORF">BRM9_1712</name>
    <name evidence="2" type="ORF">MB9_0644</name>
</gene>
<accession>A0A089ZEQ3</accession>